<evidence type="ECO:0000256" key="1">
    <source>
        <dbReference type="ARBA" id="ARBA00023125"/>
    </source>
</evidence>
<dbReference type="EMBL" id="DXFP01000008">
    <property type="protein sequence ID" value="HIX01329.1"/>
    <property type="molecule type" value="Genomic_DNA"/>
</dbReference>
<dbReference type="SMART" id="SM00422">
    <property type="entry name" value="HTH_MERR"/>
    <property type="match status" value="1"/>
</dbReference>
<dbReference type="PROSITE" id="PS50937">
    <property type="entry name" value="HTH_MERR_2"/>
    <property type="match status" value="1"/>
</dbReference>
<dbReference type="AlphaFoldDB" id="A0A9D2A981"/>
<dbReference type="InterPro" id="IPR009061">
    <property type="entry name" value="DNA-bd_dom_put_sf"/>
</dbReference>
<dbReference type="PROSITE" id="PS00552">
    <property type="entry name" value="HTH_MERR_1"/>
    <property type="match status" value="1"/>
</dbReference>
<name>A0A9D2A981_9LACO</name>
<feature type="domain" description="HTH merR-type" evidence="3">
    <location>
        <begin position="1"/>
        <end position="69"/>
    </location>
</feature>
<dbReference type="CDD" id="cd01109">
    <property type="entry name" value="HTH_YyaN"/>
    <property type="match status" value="1"/>
</dbReference>
<dbReference type="Pfam" id="PF13411">
    <property type="entry name" value="MerR_1"/>
    <property type="match status" value="1"/>
</dbReference>
<sequence>MNISDVSKKINVTANTLRYYEQEHLIPPIKRDANGYRDYTEYDLNWIYFVKCMRNAEMSVGAIAKYTQLFLTDRHGTFEQRKEILIAEREKLEHKLTKIENSLEFINHKIDTYNGKFQIAEDKIDPYIQKN</sequence>
<proteinExistence type="predicted"/>
<dbReference type="GO" id="GO:0003677">
    <property type="term" value="F:DNA binding"/>
    <property type="evidence" value="ECO:0007669"/>
    <property type="project" value="UniProtKB-KW"/>
</dbReference>
<evidence type="ECO:0000259" key="3">
    <source>
        <dbReference type="PROSITE" id="PS50937"/>
    </source>
</evidence>
<evidence type="ECO:0000313" key="4">
    <source>
        <dbReference type="EMBL" id="HIX01329.1"/>
    </source>
</evidence>
<dbReference type="SUPFAM" id="SSF46955">
    <property type="entry name" value="Putative DNA-binding domain"/>
    <property type="match status" value="1"/>
</dbReference>
<reference evidence="4" key="2">
    <citation type="submission" date="2021-04" db="EMBL/GenBank/DDBJ databases">
        <authorList>
            <person name="Gilroy R."/>
        </authorList>
    </citation>
    <scope>NUCLEOTIDE SEQUENCE</scope>
    <source>
        <strain evidence="4">6627</strain>
    </source>
</reference>
<evidence type="ECO:0000313" key="5">
    <source>
        <dbReference type="Proteomes" id="UP000823963"/>
    </source>
</evidence>
<accession>A0A9D2A981</accession>
<dbReference type="PANTHER" id="PTHR30204">
    <property type="entry name" value="REDOX-CYCLING DRUG-SENSING TRANSCRIPTIONAL ACTIVATOR SOXR"/>
    <property type="match status" value="1"/>
</dbReference>
<dbReference type="GO" id="GO:0003700">
    <property type="term" value="F:DNA-binding transcription factor activity"/>
    <property type="evidence" value="ECO:0007669"/>
    <property type="project" value="InterPro"/>
</dbReference>
<reference evidence="4" key="1">
    <citation type="journal article" date="2021" name="PeerJ">
        <title>Extensive microbial diversity within the chicken gut microbiome revealed by metagenomics and culture.</title>
        <authorList>
            <person name="Gilroy R."/>
            <person name="Ravi A."/>
            <person name="Getino M."/>
            <person name="Pursley I."/>
            <person name="Horton D.L."/>
            <person name="Alikhan N.F."/>
            <person name="Baker D."/>
            <person name="Gharbi K."/>
            <person name="Hall N."/>
            <person name="Watson M."/>
            <person name="Adriaenssens E.M."/>
            <person name="Foster-Nyarko E."/>
            <person name="Jarju S."/>
            <person name="Secka A."/>
            <person name="Antonio M."/>
            <person name="Oren A."/>
            <person name="Chaudhuri R.R."/>
            <person name="La Ragione R."/>
            <person name="Hildebrand F."/>
            <person name="Pallen M.J."/>
        </authorList>
    </citation>
    <scope>NUCLEOTIDE SEQUENCE</scope>
    <source>
        <strain evidence="4">6627</strain>
    </source>
</reference>
<protein>
    <submittedName>
        <fullName evidence="4">MerR family transcriptional regulator</fullName>
    </submittedName>
</protein>
<gene>
    <name evidence="4" type="ORF">H9861_01040</name>
</gene>
<evidence type="ECO:0000256" key="2">
    <source>
        <dbReference type="SAM" id="Coils"/>
    </source>
</evidence>
<organism evidence="4 5">
    <name type="scientific">Candidatus Ligilactobacillus excrementigallinarum</name>
    <dbReference type="NCBI Taxonomy" id="2838641"/>
    <lineage>
        <taxon>Bacteria</taxon>
        <taxon>Bacillati</taxon>
        <taxon>Bacillota</taxon>
        <taxon>Bacilli</taxon>
        <taxon>Lactobacillales</taxon>
        <taxon>Lactobacillaceae</taxon>
        <taxon>Ligilactobacillus</taxon>
    </lineage>
</organism>
<dbReference type="InterPro" id="IPR000551">
    <property type="entry name" value="MerR-type_HTH_dom"/>
</dbReference>
<feature type="coiled-coil region" evidence="2">
    <location>
        <begin position="82"/>
        <end position="109"/>
    </location>
</feature>
<keyword evidence="2" id="KW-0175">Coiled coil</keyword>
<dbReference type="Proteomes" id="UP000823963">
    <property type="component" value="Unassembled WGS sequence"/>
</dbReference>
<dbReference type="Gene3D" id="1.10.1660.10">
    <property type="match status" value="1"/>
</dbReference>
<keyword evidence="1" id="KW-0238">DNA-binding</keyword>
<comment type="caution">
    <text evidence="4">The sequence shown here is derived from an EMBL/GenBank/DDBJ whole genome shotgun (WGS) entry which is preliminary data.</text>
</comment>
<dbReference type="PANTHER" id="PTHR30204:SF98">
    <property type="entry name" value="HTH-TYPE TRANSCRIPTIONAL REGULATOR ADHR"/>
    <property type="match status" value="1"/>
</dbReference>
<dbReference type="InterPro" id="IPR047057">
    <property type="entry name" value="MerR_fam"/>
</dbReference>